<feature type="binding site" evidence="7">
    <location>
        <position position="137"/>
    </location>
    <ligand>
        <name>Zn(2+)</name>
        <dbReference type="ChEBI" id="CHEBI:29105"/>
    </ligand>
</feature>
<dbReference type="PANTHER" id="PTHR33202">
    <property type="entry name" value="ZINC UPTAKE REGULATION PROTEIN"/>
    <property type="match status" value="1"/>
</dbReference>
<dbReference type="GO" id="GO:0000976">
    <property type="term" value="F:transcription cis-regulatory region binding"/>
    <property type="evidence" value="ECO:0007669"/>
    <property type="project" value="TreeGrafter"/>
</dbReference>
<evidence type="ECO:0000256" key="4">
    <source>
        <dbReference type="ARBA" id="ARBA00023015"/>
    </source>
</evidence>
<keyword evidence="6" id="KW-0804">Transcription</keyword>
<dbReference type="Gene3D" id="3.30.1490.190">
    <property type="match status" value="1"/>
</dbReference>
<comment type="cofactor">
    <cofactor evidence="7">
        <name>Zn(2+)</name>
        <dbReference type="ChEBI" id="CHEBI:29105"/>
    </cofactor>
    <text evidence="7">Binds 1 zinc ion per subunit.</text>
</comment>
<dbReference type="EMBL" id="BMMK01000029">
    <property type="protein sequence ID" value="GGM72865.1"/>
    <property type="molecule type" value="Genomic_DNA"/>
</dbReference>
<keyword evidence="5" id="KW-0238">DNA-binding</keyword>
<dbReference type="SUPFAM" id="SSF46785">
    <property type="entry name" value="Winged helix' DNA-binding domain"/>
    <property type="match status" value="1"/>
</dbReference>
<keyword evidence="7" id="KW-0479">Metal-binding</keyword>
<evidence type="ECO:0008006" key="11">
    <source>
        <dbReference type="Google" id="ProtNLM"/>
    </source>
</evidence>
<dbReference type="Proteomes" id="UP000637578">
    <property type="component" value="Unassembled WGS sequence"/>
</dbReference>
<keyword evidence="3 7" id="KW-0862">Zinc</keyword>
<feature type="region of interest" description="Disordered" evidence="8">
    <location>
        <begin position="148"/>
        <end position="185"/>
    </location>
</feature>
<evidence type="ECO:0000313" key="10">
    <source>
        <dbReference type="Proteomes" id="UP000637578"/>
    </source>
</evidence>
<dbReference type="InterPro" id="IPR036388">
    <property type="entry name" value="WH-like_DNA-bd_sf"/>
</dbReference>
<keyword evidence="4" id="KW-0805">Transcription regulation</keyword>
<dbReference type="GO" id="GO:0008270">
    <property type="term" value="F:zinc ion binding"/>
    <property type="evidence" value="ECO:0007669"/>
    <property type="project" value="TreeGrafter"/>
</dbReference>
<dbReference type="AlphaFoldDB" id="A0A8J3CCA1"/>
<dbReference type="InterPro" id="IPR036390">
    <property type="entry name" value="WH_DNA-bd_sf"/>
</dbReference>
<feature type="compositionally biased region" description="Basic and acidic residues" evidence="8">
    <location>
        <begin position="171"/>
        <end position="185"/>
    </location>
</feature>
<dbReference type="GO" id="GO:0045892">
    <property type="term" value="P:negative regulation of DNA-templated transcription"/>
    <property type="evidence" value="ECO:0007669"/>
    <property type="project" value="TreeGrafter"/>
</dbReference>
<sequence>MGTSDAGLVERIQAAGMRATGPRLAVAAALEEMGGHRTADEVHAHLVRAGTRIPRASVYNALAALTGAGICAVADVGHGPAVYEVNRGWHHHFVCRICRRVSDVDCEVGTSPCLTPDGAVGLVEQAQVIFRGICPECLAGAPDRTDAAAAGNITPEGSTREQLRTRTARTSTDRVRARRTDEEDA</sequence>
<evidence type="ECO:0000256" key="2">
    <source>
        <dbReference type="ARBA" id="ARBA00022491"/>
    </source>
</evidence>
<dbReference type="GO" id="GO:0003700">
    <property type="term" value="F:DNA-binding transcription factor activity"/>
    <property type="evidence" value="ECO:0007669"/>
    <property type="project" value="InterPro"/>
</dbReference>
<protein>
    <recommendedName>
        <fullName evidence="11">Transcriptional repressor</fullName>
    </recommendedName>
</protein>
<dbReference type="InterPro" id="IPR043135">
    <property type="entry name" value="Fur_C"/>
</dbReference>
<dbReference type="GO" id="GO:1900376">
    <property type="term" value="P:regulation of secondary metabolite biosynthetic process"/>
    <property type="evidence" value="ECO:0007669"/>
    <property type="project" value="TreeGrafter"/>
</dbReference>
<dbReference type="PANTHER" id="PTHR33202:SF22">
    <property type="entry name" value="HYDROGEN PEROXIDE SENSITIVE REPRESSOR"/>
    <property type="match status" value="1"/>
</dbReference>
<reference evidence="9" key="1">
    <citation type="journal article" date="2014" name="Int. J. Syst. Evol. Microbiol.">
        <title>Complete genome sequence of Corynebacterium casei LMG S-19264T (=DSM 44701T), isolated from a smear-ripened cheese.</title>
        <authorList>
            <consortium name="US DOE Joint Genome Institute (JGI-PGF)"/>
            <person name="Walter F."/>
            <person name="Albersmeier A."/>
            <person name="Kalinowski J."/>
            <person name="Ruckert C."/>
        </authorList>
    </citation>
    <scope>NUCLEOTIDE SEQUENCE</scope>
    <source>
        <strain evidence="9">CGMCC 4.5737</strain>
    </source>
</reference>
<evidence type="ECO:0000256" key="8">
    <source>
        <dbReference type="SAM" id="MobiDB-lite"/>
    </source>
</evidence>
<evidence type="ECO:0000256" key="7">
    <source>
        <dbReference type="PIRSR" id="PIRSR602481-1"/>
    </source>
</evidence>
<dbReference type="InterPro" id="IPR002481">
    <property type="entry name" value="FUR"/>
</dbReference>
<evidence type="ECO:0000313" key="9">
    <source>
        <dbReference type="EMBL" id="GGM72865.1"/>
    </source>
</evidence>
<organism evidence="9 10">
    <name type="scientific">Longimycelium tulufanense</name>
    <dbReference type="NCBI Taxonomy" id="907463"/>
    <lineage>
        <taxon>Bacteria</taxon>
        <taxon>Bacillati</taxon>
        <taxon>Actinomycetota</taxon>
        <taxon>Actinomycetes</taxon>
        <taxon>Pseudonocardiales</taxon>
        <taxon>Pseudonocardiaceae</taxon>
        <taxon>Longimycelium</taxon>
    </lineage>
</organism>
<comment type="caution">
    <text evidence="9">The sequence shown here is derived from an EMBL/GenBank/DDBJ whole genome shotgun (WGS) entry which is preliminary data.</text>
</comment>
<evidence type="ECO:0000256" key="6">
    <source>
        <dbReference type="ARBA" id="ARBA00023163"/>
    </source>
</evidence>
<dbReference type="Pfam" id="PF01475">
    <property type="entry name" value="FUR"/>
    <property type="match status" value="1"/>
</dbReference>
<dbReference type="RefSeq" id="WP_229686699.1">
    <property type="nucleotide sequence ID" value="NZ_BMMK01000029.1"/>
</dbReference>
<proteinExistence type="inferred from homology"/>
<evidence type="ECO:0000256" key="3">
    <source>
        <dbReference type="ARBA" id="ARBA00022833"/>
    </source>
</evidence>
<feature type="binding site" evidence="7">
    <location>
        <position position="98"/>
    </location>
    <ligand>
        <name>Zn(2+)</name>
        <dbReference type="ChEBI" id="CHEBI:29105"/>
    </ligand>
</feature>
<feature type="binding site" evidence="7">
    <location>
        <position position="95"/>
    </location>
    <ligand>
        <name>Zn(2+)</name>
        <dbReference type="ChEBI" id="CHEBI:29105"/>
    </ligand>
</feature>
<dbReference type="CDD" id="cd07153">
    <property type="entry name" value="Fur_like"/>
    <property type="match status" value="1"/>
</dbReference>
<evidence type="ECO:0000256" key="1">
    <source>
        <dbReference type="ARBA" id="ARBA00007957"/>
    </source>
</evidence>
<feature type="binding site" evidence="7">
    <location>
        <position position="134"/>
    </location>
    <ligand>
        <name>Zn(2+)</name>
        <dbReference type="ChEBI" id="CHEBI:29105"/>
    </ligand>
</feature>
<evidence type="ECO:0000256" key="5">
    <source>
        <dbReference type="ARBA" id="ARBA00023125"/>
    </source>
</evidence>
<dbReference type="Gene3D" id="1.10.10.10">
    <property type="entry name" value="Winged helix-like DNA-binding domain superfamily/Winged helix DNA-binding domain"/>
    <property type="match status" value="1"/>
</dbReference>
<reference evidence="9" key="2">
    <citation type="submission" date="2020-09" db="EMBL/GenBank/DDBJ databases">
        <authorList>
            <person name="Sun Q."/>
            <person name="Zhou Y."/>
        </authorList>
    </citation>
    <scope>NUCLEOTIDE SEQUENCE</scope>
    <source>
        <strain evidence="9">CGMCC 4.5737</strain>
    </source>
</reference>
<gene>
    <name evidence="9" type="ORF">GCM10012275_49370</name>
</gene>
<name>A0A8J3CCA1_9PSEU</name>
<accession>A0A8J3CCA1</accession>
<comment type="similarity">
    <text evidence="1">Belongs to the Fur family.</text>
</comment>
<keyword evidence="2" id="KW-0678">Repressor</keyword>
<keyword evidence="10" id="KW-1185">Reference proteome</keyword>